<sequence length="244" mass="25772">MQLRTSFVLAAVAVSAQAATTLTGQYSCATSGNYQLCNDQWGSGNGEGSQTSTLESTSGDSITWSTTYTWSENENDVKSYANVEPTSGASGMTLAEITSAPTTYNWEYTSSSSGLRADVSYDIWTGTSAGDPASSTSNYEIMIWLSGEGGIQPVGSQIDSGVSVAGYSWNLWSGPNSNWQTISFVSADGNINDFSADLNEFFQYLEENQGVSTSQVLQAIQAGTEAFTGSATLSVTDYSVTVNT</sequence>
<comment type="similarity">
    <text evidence="1 2">Belongs to the glycosyl hydrolase 12 (cellulase H) family.</text>
</comment>
<dbReference type="PANTHER" id="PTHR34002:SF9">
    <property type="entry name" value="XYLOGLUCAN-SPECIFIC ENDO-BETA-1,4-GLUCANASE A"/>
    <property type="match status" value="1"/>
</dbReference>
<evidence type="ECO:0000313" key="4">
    <source>
        <dbReference type="EMBL" id="BAF49602.1"/>
    </source>
</evidence>
<dbReference type="InterPro" id="IPR002594">
    <property type="entry name" value="GH12"/>
</dbReference>
<gene>
    <name evidence="4" type="primary">eg2</name>
</gene>
<dbReference type="CAZy" id="GH12">
    <property type="family name" value="Glycoside Hydrolase Family 12"/>
</dbReference>
<dbReference type="SUPFAM" id="SSF49899">
    <property type="entry name" value="Concanavalin A-like lectins/glucanases"/>
    <property type="match status" value="1"/>
</dbReference>
<accession>A4PID1</accession>
<keyword evidence="2" id="KW-0624">Polysaccharide degradation</keyword>
<keyword evidence="2 4" id="KW-0378">Hydrolase</keyword>
<evidence type="ECO:0000256" key="3">
    <source>
        <dbReference type="SAM" id="SignalP"/>
    </source>
</evidence>
<dbReference type="Pfam" id="PF01670">
    <property type="entry name" value="Glyco_hydro_12"/>
    <property type="match status" value="1"/>
</dbReference>
<dbReference type="GO" id="GO:0000272">
    <property type="term" value="P:polysaccharide catabolic process"/>
    <property type="evidence" value="ECO:0007669"/>
    <property type="project" value="UniProtKB-KW"/>
</dbReference>
<dbReference type="EMBL" id="AB299016">
    <property type="protein sequence ID" value="BAF49602.1"/>
    <property type="molecule type" value="Genomic_DNA"/>
</dbReference>
<name>A4PID1_9APHY</name>
<reference evidence="4" key="1">
    <citation type="journal article" date="2008" name="Appl. Environ. Microbiol.">
        <title>Purification, molecular cloning, and enzymatic properties of a family 12 endoglucanase (EG-II) from fomitopsis palustris: role of EG-II in larch holocellulose hydrolysis.</title>
        <authorList>
            <person name="Shimokawa T."/>
            <person name="Shibuya H."/>
            <person name="Nojiri M."/>
            <person name="Yoshida S."/>
            <person name="Ishihara M."/>
        </authorList>
    </citation>
    <scope>NUCLEOTIDE SEQUENCE</scope>
    <source>
        <strain evidence="4">FFPRI 0507</strain>
    </source>
</reference>
<keyword evidence="2" id="KW-0119">Carbohydrate metabolism</keyword>
<feature type="chain" id="PRO_5002672359" evidence="3">
    <location>
        <begin position="19"/>
        <end position="244"/>
    </location>
</feature>
<organism evidence="4">
    <name type="scientific">Fomitopsis palustris</name>
    <dbReference type="NCBI Taxonomy" id="2870670"/>
    <lineage>
        <taxon>Eukaryota</taxon>
        <taxon>Fungi</taxon>
        <taxon>Dikarya</taxon>
        <taxon>Basidiomycota</taxon>
        <taxon>Agaricomycotina</taxon>
        <taxon>Agaricomycetes</taxon>
        <taxon>Polyporales</taxon>
        <taxon>Fomitopsis</taxon>
    </lineage>
</organism>
<dbReference type="PANTHER" id="PTHR34002">
    <property type="entry name" value="BLR1656 PROTEIN"/>
    <property type="match status" value="1"/>
</dbReference>
<protein>
    <submittedName>
        <fullName evidence="4">Endo-1,4-beta-D-glucanase</fullName>
        <ecNumber evidence="4">3.2.1.4</ecNumber>
    </submittedName>
</protein>
<keyword evidence="3" id="KW-0732">Signal</keyword>
<dbReference type="InterPro" id="IPR013320">
    <property type="entry name" value="ConA-like_dom_sf"/>
</dbReference>
<dbReference type="Gene3D" id="2.60.120.180">
    <property type="match status" value="1"/>
</dbReference>
<proteinExistence type="inferred from homology"/>
<dbReference type="InterPro" id="IPR013319">
    <property type="entry name" value="GH11/12"/>
</dbReference>
<dbReference type="GO" id="GO:0008810">
    <property type="term" value="F:cellulase activity"/>
    <property type="evidence" value="ECO:0007669"/>
    <property type="project" value="UniProtKB-EC"/>
</dbReference>
<evidence type="ECO:0000256" key="2">
    <source>
        <dbReference type="RuleBase" id="RU361163"/>
    </source>
</evidence>
<dbReference type="SMR" id="A4PID1"/>
<dbReference type="AlphaFoldDB" id="A4PID1"/>
<dbReference type="EC" id="3.2.1.4" evidence="4"/>
<evidence type="ECO:0000256" key="1">
    <source>
        <dbReference type="ARBA" id="ARBA00005519"/>
    </source>
</evidence>
<keyword evidence="2 4" id="KW-0326">Glycosidase</keyword>
<feature type="signal peptide" evidence="3">
    <location>
        <begin position="1"/>
        <end position="18"/>
    </location>
</feature>